<accession>A0AAV4LYZ0</accession>
<evidence type="ECO:0000313" key="2">
    <source>
        <dbReference type="EMBL" id="GIX65155.1"/>
    </source>
</evidence>
<evidence type="ECO:0000256" key="1">
    <source>
        <dbReference type="SAM" id="MobiDB-lite"/>
    </source>
</evidence>
<dbReference type="AlphaFoldDB" id="A0AAV4LYZ0"/>
<keyword evidence="3" id="KW-1185">Reference proteome</keyword>
<dbReference type="Proteomes" id="UP001497744">
    <property type="component" value="Unassembled WGS sequence"/>
</dbReference>
<reference evidence="2 3" key="1">
    <citation type="submission" date="2021-06" db="EMBL/GenBank/DDBJ databases">
        <title>Genome sequence of Babesia caballi.</title>
        <authorList>
            <person name="Yamagishi J."/>
            <person name="Kidaka T."/>
            <person name="Ochi A."/>
        </authorList>
    </citation>
    <scope>NUCLEOTIDE SEQUENCE [LARGE SCALE GENOMIC DNA]</scope>
    <source>
        <strain evidence="2">USDA-D6B2</strain>
    </source>
</reference>
<evidence type="ECO:0000313" key="3">
    <source>
        <dbReference type="Proteomes" id="UP001497744"/>
    </source>
</evidence>
<comment type="caution">
    <text evidence="2">The sequence shown here is derived from an EMBL/GenBank/DDBJ whole genome shotgun (WGS) entry which is preliminary data.</text>
</comment>
<dbReference type="GeneID" id="94196636"/>
<feature type="region of interest" description="Disordered" evidence="1">
    <location>
        <begin position="1"/>
        <end position="26"/>
    </location>
</feature>
<feature type="compositionally biased region" description="Basic residues" evidence="1">
    <location>
        <begin position="42"/>
        <end position="51"/>
    </location>
</feature>
<dbReference type="EMBL" id="BPLF01000004">
    <property type="protein sequence ID" value="GIX65155.1"/>
    <property type="molecule type" value="Genomic_DNA"/>
</dbReference>
<name>A0AAV4LYZ0_BABCB</name>
<sequence length="132" mass="14576">MDDGQPVSDYPRGEWRREGLEHPPRPRVRVETYVHVAVVQHNQKRLQRNQRAKGAVPEGQEDVAPGSGALRVYHHRHSLVPLVDGPHPINDGEVGILAIARAVPVDGDVVQKTDEVADDKGPLQRVLANEGE</sequence>
<protein>
    <submittedName>
        <fullName evidence="2">YihY/virulence factor BrkB family protein</fullName>
    </submittedName>
</protein>
<feature type="region of interest" description="Disordered" evidence="1">
    <location>
        <begin position="42"/>
        <end position="65"/>
    </location>
</feature>
<feature type="compositionally biased region" description="Basic and acidic residues" evidence="1">
    <location>
        <begin position="11"/>
        <end position="26"/>
    </location>
</feature>
<gene>
    <name evidence="2" type="ORF">BcabD6B2_45900</name>
</gene>
<proteinExistence type="predicted"/>
<dbReference type="RefSeq" id="XP_067717224.1">
    <property type="nucleotide sequence ID" value="XM_067861123.1"/>
</dbReference>
<organism evidence="2 3">
    <name type="scientific">Babesia caballi</name>
    <dbReference type="NCBI Taxonomy" id="5871"/>
    <lineage>
        <taxon>Eukaryota</taxon>
        <taxon>Sar</taxon>
        <taxon>Alveolata</taxon>
        <taxon>Apicomplexa</taxon>
        <taxon>Aconoidasida</taxon>
        <taxon>Piroplasmida</taxon>
        <taxon>Babesiidae</taxon>
        <taxon>Babesia</taxon>
    </lineage>
</organism>